<feature type="transmembrane region" description="Helical" evidence="8">
    <location>
        <begin position="343"/>
        <end position="365"/>
    </location>
</feature>
<dbReference type="HOGENOM" id="CLU_037292_0_0_3"/>
<dbReference type="GO" id="GO:0016763">
    <property type="term" value="F:pentosyltransferase activity"/>
    <property type="evidence" value="ECO:0007669"/>
    <property type="project" value="TreeGrafter"/>
</dbReference>
<dbReference type="InterPro" id="IPR038731">
    <property type="entry name" value="RgtA/B/C-like"/>
</dbReference>
<evidence type="ECO:0000256" key="4">
    <source>
        <dbReference type="ARBA" id="ARBA00022679"/>
    </source>
</evidence>
<dbReference type="KEGG" id="mic:Mic7113_3615"/>
<feature type="transmembrane region" description="Helical" evidence="8">
    <location>
        <begin position="15"/>
        <end position="33"/>
    </location>
</feature>
<feature type="transmembrane region" description="Helical" evidence="8">
    <location>
        <begin position="147"/>
        <end position="167"/>
    </location>
</feature>
<name>K9WHT0_9CYAN</name>
<dbReference type="EMBL" id="CP003630">
    <property type="protein sequence ID" value="AFZ19339.1"/>
    <property type="molecule type" value="Genomic_DNA"/>
</dbReference>
<dbReference type="OrthoDB" id="495800at2"/>
<keyword evidence="5 8" id="KW-0812">Transmembrane</keyword>
<dbReference type="PANTHER" id="PTHR33908">
    <property type="entry name" value="MANNOSYLTRANSFERASE YKCB-RELATED"/>
    <property type="match status" value="1"/>
</dbReference>
<keyword evidence="2" id="KW-1003">Cell membrane</keyword>
<evidence type="ECO:0000313" key="10">
    <source>
        <dbReference type="EMBL" id="AFZ19339.1"/>
    </source>
</evidence>
<keyword evidence="3" id="KW-0328">Glycosyltransferase</keyword>
<feature type="transmembrane region" description="Helical" evidence="8">
    <location>
        <begin position="174"/>
        <end position="194"/>
    </location>
</feature>
<evidence type="ECO:0000256" key="5">
    <source>
        <dbReference type="ARBA" id="ARBA00022692"/>
    </source>
</evidence>
<comment type="subcellular location">
    <subcellularLocation>
        <location evidence="1">Cell membrane</location>
        <topology evidence="1">Multi-pass membrane protein</topology>
    </subcellularLocation>
</comment>
<keyword evidence="7 8" id="KW-0472">Membrane</keyword>
<dbReference type="RefSeq" id="WP_015183480.1">
    <property type="nucleotide sequence ID" value="NC_019738.1"/>
</dbReference>
<feature type="transmembrane region" description="Helical" evidence="8">
    <location>
        <begin position="242"/>
        <end position="262"/>
    </location>
</feature>
<protein>
    <submittedName>
        <fullName evidence="10">Putative membrane protein</fullName>
    </submittedName>
</protein>
<sequence>MRSKLLQNWVLPPSWLRFLIIIILVLGLFFRFVNLDRKIYWMDETYTSLRISGYTEAEVAQQLLESQILSLQNLHQYQRINSEKSIVDTVKGLATEEPQLAPLYFILVRFWAQMFGDSVAAIRSFSAFLSVLALPCIYWLCLELFESSLVGWLACALLVISPFQLVYAQEARQYSLWTVAILLSSASLLRAIRINTWRSWGLYAVTVAVGVYSHLFFVLVAIAQAIYVFFINNYRWNKALKGYLLSSIVGIIAFSPWIVVILTNYKQALTMTAAQDTKTSLLYFLKSWLGNLSRNFIDTGFSSGSPFAVPWYHLVLPSLSILVITALVIYSLYFLARDSPKRAWLFIFLLIGFTSLVIIIPDLILGRRTSVTGRYMIPSYLGIQLSVSYLLGSKINPTLLSNRFHQFWKLILLALLTSGVISCVIISQSQTWWNNLTDTHNRQLAQIINQTSNPLVIQEIDSAPPRYNVFNLISLSYLLNPEVKFKFIPKNTTTKIPPKFSNIFFMAPSHVLQSGIEIDYQTKIEPIDGNPETRLWKLIKP</sequence>
<dbReference type="STRING" id="1173027.Mic7113_3615"/>
<keyword evidence="4" id="KW-0808">Transferase</keyword>
<dbReference type="PATRIC" id="fig|1173027.3.peg.3978"/>
<dbReference type="PANTHER" id="PTHR33908:SF11">
    <property type="entry name" value="MEMBRANE PROTEIN"/>
    <property type="match status" value="1"/>
</dbReference>
<proteinExistence type="predicted"/>
<evidence type="ECO:0000256" key="7">
    <source>
        <dbReference type="ARBA" id="ARBA00023136"/>
    </source>
</evidence>
<dbReference type="eggNOG" id="COG5305">
    <property type="taxonomic scope" value="Bacteria"/>
</dbReference>
<evidence type="ECO:0000256" key="2">
    <source>
        <dbReference type="ARBA" id="ARBA00022475"/>
    </source>
</evidence>
<feature type="transmembrane region" description="Helical" evidence="8">
    <location>
        <begin position="120"/>
        <end position="141"/>
    </location>
</feature>
<feature type="transmembrane region" description="Helical" evidence="8">
    <location>
        <begin position="407"/>
        <end position="427"/>
    </location>
</feature>
<dbReference type="Pfam" id="PF13231">
    <property type="entry name" value="PMT_2"/>
    <property type="match status" value="1"/>
</dbReference>
<evidence type="ECO:0000313" key="11">
    <source>
        <dbReference type="Proteomes" id="UP000010471"/>
    </source>
</evidence>
<evidence type="ECO:0000256" key="6">
    <source>
        <dbReference type="ARBA" id="ARBA00022989"/>
    </source>
</evidence>
<keyword evidence="6 8" id="KW-1133">Transmembrane helix</keyword>
<accession>K9WHT0</accession>
<dbReference type="GO" id="GO:0005886">
    <property type="term" value="C:plasma membrane"/>
    <property type="evidence" value="ECO:0007669"/>
    <property type="project" value="UniProtKB-SubCell"/>
</dbReference>
<dbReference type="InterPro" id="IPR050297">
    <property type="entry name" value="LipidA_mod_glycosyltrf_83"/>
</dbReference>
<evidence type="ECO:0000256" key="1">
    <source>
        <dbReference type="ARBA" id="ARBA00004651"/>
    </source>
</evidence>
<gene>
    <name evidence="10" type="ORF">Mic7113_3615</name>
</gene>
<organism evidence="10 11">
    <name type="scientific">Allocoleopsis franciscana PCC 7113</name>
    <dbReference type="NCBI Taxonomy" id="1173027"/>
    <lineage>
        <taxon>Bacteria</taxon>
        <taxon>Bacillati</taxon>
        <taxon>Cyanobacteriota</taxon>
        <taxon>Cyanophyceae</taxon>
        <taxon>Coleofasciculales</taxon>
        <taxon>Coleofasciculaceae</taxon>
        <taxon>Allocoleopsis</taxon>
        <taxon>Allocoleopsis franciscana</taxon>
    </lineage>
</organism>
<evidence type="ECO:0000259" key="9">
    <source>
        <dbReference type="Pfam" id="PF13231"/>
    </source>
</evidence>
<feature type="transmembrane region" description="Helical" evidence="8">
    <location>
        <begin position="311"/>
        <end position="336"/>
    </location>
</feature>
<evidence type="ECO:0000256" key="8">
    <source>
        <dbReference type="SAM" id="Phobius"/>
    </source>
</evidence>
<dbReference type="AlphaFoldDB" id="K9WHT0"/>
<reference evidence="10 11" key="1">
    <citation type="submission" date="2012-06" db="EMBL/GenBank/DDBJ databases">
        <title>Finished chromosome of genome of Microcoleus sp. PCC 7113.</title>
        <authorList>
            <consortium name="US DOE Joint Genome Institute"/>
            <person name="Gugger M."/>
            <person name="Coursin T."/>
            <person name="Rippka R."/>
            <person name="Tandeau De Marsac N."/>
            <person name="Huntemann M."/>
            <person name="Wei C.-L."/>
            <person name="Han J."/>
            <person name="Detter J.C."/>
            <person name="Han C."/>
            <person name="Tapia R."/>
            <person name="Chen A."/>
            <person name="Kyrpides N."/>
            <person name="Mavromatis K."/>
            <person name="Markowitz V."/>
            <person name="Szeto E."/>
            <person name="Ivanova N."/>
            <person name="Pagani I."/>
            <person name="Pati A."/>
            <person name="Goodwin L."/>
            <person name="Nordberg H.P."/>
            <person name="Cantor M.N."/>
            <person name="Hua S.X."/>
            <person name="Woyke T."/>
            <person name="Kerfeld C.A."/>
        </authorList>
    </citation>
    <scope>NUCLEOTIDE SEQUENCE [LARGE SCALE GENOMIC DNA]</scope>
    <source>
        <strain evidence="10 11">PCC 7113</strain>
    </source>
</reference>
<evidence type="ECO:0000256" key="3">
    <source>
        <dbReference type="ARBA" id="ARBA00022676"/>
    </source>
</evidence>
<feature type="transmembrane region" description="Helical" evidence="8">
    <location>
        <begin position="200"/>
        <end position="230"/>
    </location>
</feature>
<dbReference type="Proteomes" id="UP000010471">
    <property type="component" value="Chromosome"/>
</dbReference>
<dbReference type="GO" id="GO:0009103">
    <property type="term" value="P:lipopolysaccharide biosynthetic process"/>
    <property type="evidence" value="ECO:0007669"/>
    <property type="project" value="UniProtKB-ARBA"/>
</dbReference>
<keyword evidence="11" id="KW-1185">Reference proteome</keyword>
<feature type="domain" description="Glycosyltransferase RgtA/B/C/D-like" evidence="9">
    <location>
        <begin position="101"/>
        <end position="259"/>
    </location>
</feature>